<evidence type="ECO:0000313" key="2">
    <source>
        <dbReference type="Proteomes" id="UP000199440"/>
    </source>
</evidence>
<dbReference type="RefSeq" id="WP_089884791.1">
    <property type="nucleotide sequence ID" value="NZ_FNGV01000001.1"/>
</dbReference>
<name>A0A1G9J6P4_9FLAO</name>
<organism evidence="1 2">
    <name type="scientific">Kriegella aquimaris</name>
    <dbReference type="NCBI Taxonomy" id="192904"/>
    <lineage>
        <taxon>Bacteria</taxon>
        <taxon>Pseudomonadati</taxon>
        <taxon>Bacteroidota</taxon>
        <taxon>Flavobacteriia</taxon>
        <taxon>Flavobacteriales</taxon>
        <taxon>Flavobacteriaceae</taxon>
        <taxon>Kriegella</taxon>
    </lineage>
</organism>
<proteinExistence type="predicted"/>
<dbReference type="Proteomes" id="UP000199440">
    <property type="component" value="Unassembled WGS sequence"/>
</dbReference>
<evidence type="ECO:0000313" key="1">
    <source>
        <dbReference type="EMBL" id="SDL33227.1"/>
    </source>
</evidence>
<sequence length="316" mass="36400">MKTYIKFEYLTLWVVFFAFTLNSCNEKGEEKKGTALHSETSSAAAPKNQLSDEFKKYWYAGDAEITSYKLEQARYGEMREGTSVLIFVTEPFLAKKQVKADEHHADNIPVLKLNSTKKYLTGIYPYSIMSSSFYPVHDNQHAVKVSFSAQEWCGQVYAQLNNRDKFEIMSHSYFENEADQQLELDKEILENELWNKIRINPSNLPIGNVQIIPSLEYIRLSHKELKSYNATTTLTKESDLTSYEITYPELDRTLKIKFSNTFPYGIESWSETIKSGFGDKAKTMTSKATKIKTLKTPYWQKNGNNNLSLRDSLGLK</sequence>
<accession>A0A1G9J6P4</accession>
<gene>
    <name evidence="1" type="ORF">SAMN04488514_101431</name>
</gene>
<protein>
    <recommendedName>
        <fullName evidence="3">Septum formation inhibitor Maf</fullName>
    </recommendedName>
</protein>
<evidence type="ECO:0008006" key="3">
    <source>
        <dbReference type="Google" id="ProtNLM"/>
    </source>
</evidence>
<dbReference type="OrthoDB" id="5496093at2"/>
<keyword evidence="2" id="KW-1185">Reference proteome</keyword>
<dbReference type="EMBL" id="FNGV01000001">
    <property type="protein sequence ID" value="SDL33227.1"/>
    <property type="molecule type" value="Genomic_DNA"/>
</dbReference>
<dbReference type="STRING" id="192904.SAMN04488514_101431"/>
<reference evidence="2" key="1">
    <citation type="submission" date="2016-10" db="EMBL/GenBank/DDBJ databases">
        <authorList>
            <person name="Varghese N."/>
            <person name="Submissions S."/>
        </authorList>
    </citation>
    <scope>NUCLEOTIDE SEQUENCE [LARGE SCALE GENOMIC DNA]</scope>
    <source>
        <strain evidence="2">DSM 19886</strain>
    </source>
</reference>
<dbReference type="AlphaFoldDB" id="A0A1G9J6P4"/>